<keyword evidence="3" id="KW-1185">Reference proteome</keyword>
<name>A0ABP7DUJ0_9ACTN</name>
<keyword evidence="1" id="KW-1133">Transmembrane helix</keyword>
<comment type="caution">
    <text evidence="2">The sequence shown here is derived from an EMBL/GenBank/DDBJ whole genome shotgun (WGS) entry which is preliminary data.</text>
</comment>
<sequence length="52" mass="5465">MSPTAPSARLPRALLIVLGILVVAFVATLVILLSVVRPPSYEPVPVPSVSRT</sequence>
<keyword evidence="1" id="KW-0812">Transmembrane</keyword>
<reference evidence="3" key="1">
    <citation type="journal article" date="2019" name="Int. J. Syst. Evol. Microbiol.">
        <title>The Global Catalogue of Microorganisms (GCM) 10K type strain sequencing project: providing services to taxonomists for standard genome sequencing and annotation.</title>
        <authorList>
            <consortium name="The Broad Institute Genomics Platform"/>
            <consortium name="The Broad Institute Genome Sequencing Center for Infectious Disease"/>
            <person name="Wu L."/>
            <person name="Ma J."/>
        </authorList>
    </citation>
    <scope>NUCLEOTIDE SEQUENCE [LARGE SCALE GENOMIC DNA]</scope>
    <source>
        <strain evidence="3">JCM 16548</strain>
    </source>
</reference>
<dbReference type="RefSeq" id="WP_344813143.1">
    <property type="nucleotide sequence ID" value="NZ_BAAAYX010000013.1"/>
</dbReference>
<accession>A0ABP7DUJ0</accession>
<feature type="transmembrane region" description="Helical" evidence="1">
    <location>
        <begin position="12"/>
        <end position="36"/>
    </location>
</feature>
<proteinExistence type="predicted"/>
<evidence type="ECO:0000256" key="1">
    <source>
        <dbReference type="SAM" id="Phobius"/>
    </source>
</evidence>
<keyword evidence="1" id="KW-0472">Membrane</keyword>
<organism evidence="2 3">
    <name type="scientific">Microlunatus aurantiacus</name>
    <dbReference type="NCBI Taxonomy" id="446786"/>
    <lineage>
        <taxon>Bacteria</taxon>
        <taxon>Bacillati</taxon>
        <taxon>Actinomycetota</taxon>
        <taxon>Actinomycetes</taxon>
        <taxon>Propionibacteriales</taxon>
        <taxon>Propionibacteriaceae</taxon>
        <taxon>Microlunatus</taxon>
    </lineage>
</organism>
<evidence type="ECO:0000313" key="3">
    <source>
        <dbReference type="Proteomes" id="UP001500051"/>
    </source>
</evidence>
<evidence type="ECO:0000313" key="2">
    <source>
        <dbReference type="EMBL" id="GAA3709291.1"/>
    </source>
</evidence>
<protein>
    <submittedName>
        <fullName evidence="2">Uncharacterized protein</fullName>
    </submittedName>
</protein>
<gene>
    <name evidence="2" type="ORF">GCM10022204_29430</name>
</gene>
<dbReference type="Proteomes" id="UP001500051">
    <property type="component" value="Unassembled WGS sequence"/>
</dbReference>
<dbReference type="EMBL" id="BAAAYX010000013">
    <property type="protein sequence ID" value="GAA3709291.1"/>
    <property type="molecule type" value="Genomic_DNA"/>
</dbReference>